<sequence length="158" mass="17753">MSGRQLRRGRWGKGYKTEGRPPSGLIKSITFSFGSCERFSSSSSISSSSCSFPFSSLFLASRQIRITVPFSPPPPPPLLYLPFLLRGQLHRSRLFTLILILLPAVRRRLRRRKPLLSLPSSLPPSFSLLYPFSASSLPSLILPRWGHSLALILRKFAK</sequence>
<protein>
    <submittedName>
        <fullName evidence="1">Uncharacterized protein</fullName>
    </submittedName>
</protein>
<dbReference type="AlphaFoldDB" id="A0A195F787"/>
<proteinExistence type="predicted"/>
<name>A0A195F787_9HYME</name>
<gene>
    <name evidence="1" type="ORF">ALC56_09725</name>
</gene>
<accession>A0A195F787</accession>
<evidence type="ECO:0000313" key="1">
    <source>
        <dbReference type="EMBL" id="KYN35934.1"/>
    </source>
</evidence>
<organism evidence="1 2">
    <name type="scientific">Trachymyrmex septentrionalis</name>
    <dbReference type="NCBI Taxonomy" id="34720"/>
    <lineage>
        <taxon>Eukaryota</taxon>
        <taxon>Metazoa</taxon>
        <taxon>Ecdysozoa</taxon>
        <taxon>Arthropoda</taxon>
        <taxon>Hexapoda</taxon>
        <taxon>Insecta</taxon>
        <taxon>Pterygota</taxon>
        <taxon>Neoptera</taxon>
        <taxon>Endopterygota</taxon>
        <taxon>Hymenoptera</taxon>
        <taxon>Apocrita</taxon>
        <taxon>Aculeata</taxon>
        <taxon>Formicoidea</taxon>
        <taxon>Formicidae</taxon>
        <taxon>Myrmicinae</taxon>
        <taxon>Trachymyrmex</taxon>
    </lineage>
</organism>
<evidence type="ECO:0000313" key="2">
    <source>
        <dbReference type="Proteomes" id="UP000078541"/>
    </source>
</evidence>
<dbReference type="Proteomes" id="UP000078541">
    <property type="component" value="Unassembled WGS sequence"/>
</dbReference>
<keyword evidence="2" id="KW-1185">Reference proteome</keyword>
<reference evidence="1 2" key="1">
    <citation type="submission" date="2016-03" db="EMBL/GenBank/DDBJ databases">
        <title>Trachymyrmex septentrionalis WGS genome.</title>
        <authorList>
            <person name="Nygaard S."/>
            <person name="Hu H."/>
            <person name="Boomsma J."/>
            <person name="Zhang G."/>
        </authorList>
    </citation>
    <scope>NUCLEOTIDE SEQUENCE [LARGE SCALE GENOMIC DNA]</scope>
    <source>
        <strain evidence="1">Tsep2-gDNA-1</strain>
        <tissue evidence="1">Whole body</tissue>
    </source>
</reference>
<dbReference type="EMBL" id="KQ981768">
    <property type="protein sequence ID" value="KYN35934.1"/>
    <property type="molecule type" value="Genomic_DNA"/>
</dbReference>